<accession>A0A835CDQ2</accession>
<dbReference type="InterPro" id="IPR051578">
    <property type="entry name" value="GDPD"/>
</dbReference>
<dbReference type="PANTHER" id="PTHR22958:SF34">
    <property type="entry name" value="GLYCEROPHOSPHODIESTER PHOSPHODIESTERASE GDPD3"/>
    <property type="match status" value="1"/>
</dbReference>
<reference evidence="7" key="1">
    <citation type="submission" date="2020-09" db="EMBL/GenBank/DDBJ databases">
        <title>Genome-Enabled Discovery of Anthraquinone Biosynthesis in Senna tora.</title>
        <authorList>
            <person name="Kang S.-H."/>
            <person name="Pandey R.P."/>
            <person name="Lee C.-M."/>
            <person name="Sim J.-S."/>
            <person name="Jeong J.-T."/>
            <person name="Choi B.-S."/>
            <person name="Jung M."/>
            <person name="Ginzburg D."/>
            <person name="Zhao K."/>
            <person name="Won S.Y."/>
            <person name="Oh T.-J."/>
            <person name="Yu Y."/>
            <person name="Kim N.-H."/>
            <person name="Lee O.R."/>
            <person name="Lee T.-H."/>
            <person name="Bashyal P."/>
            <person name="Kim T.-S."/>
            <person name="Lee W.-H."/>
            <person name="Kawkins C."/>
            <person name="Kim C.-K."/>
            <person name="Kim J.S."/>
            <person name="Ahn B.O."/>
            <person name="Rhee S.Y."/>
            <person name="Sohng J.K."/>
        </authorList>
    </citation>
    <scope>NUCLEOTIDE SEQUENCE</scope>
    <source>
        <tissue evidence="7">Leaf</tissue>
    </source>
</reference>
<dbReference type="InterPro" id="IPR017946">
    <property type="entry name" value="PLC-like_Pdiesterase_TIM-brl"/>
</dbReference>
<keyword evidence="4" id="KW-0378">Hydrolase</keyword>
<dbReference type="GO" id="GO:0006071">
    <property type="term" value="P:glycerol metabolic process"/>
    <property type="evidence" value="ECO:0007669"/>
    <property type="project" value="UniProtKB-KW"/>
</dbReference>
<evidence type="ECO:0000256" key="2">
    <source>
        <dbReference type="ARBA" id="ARBA00012247"/>
    </source>
</evidence>
<dbReference type="EC" id="3.1.4.46" evidence="2"/>
<dbReference type="FunFam" id="3.20.20.190:FF:000034">
    <property type="entry name" value="Glycerophosphodiester phosphodiesterase GDPD2"/>
    <property type="match status" value="1"/>
</dbReference>
<dbReference type="Proteomes" id="UP000634136">
    <property type="component" value="Unassembled WGS sequence"/>
</dbReference>
<dbReference type="GO" id="GO:0046475">
    <property type="term" value="P:glycerophospholipid catabolic process"/>
    <property type="evidence" value="ECO:0007669"/>
    <property type="project" value="TreeGrafter"/>
</dbReference>
<comment type="similarity">
    <text evidence="1">Belongs to the glycerophosphoryl diester phosphodiesterase family.</text>
</comment>
<organism evidence="7 8">
    <name type="scientific">Senna tora</name>
    <dbReference type="NCBI Taxonomy" id="362788"/>
    <lineage>
        <taxon>Eukaryota</taxon>
        <taxon>Viridiplantae</taxon>
        <taxon>Streptophyta</taxon>
        <taxon>Embryophyta</taxon>
        <taxon>Tracheophyta</taxon>
        <taxon>Spermatophyta</taxon>
        <taxon>Magnoliopsida</taxon>
        <taxon>eudicotyledons</taxon>
        <taxon>Gunneridae</taxon>
        <taxon>Pentapetalae</taxon>
        <taxon>rosids</taxon>
        <taxon>fabids</taxon>
        <taxon>Fabales</taxon>
        <taxon>Fabaceae</taxon>
        <taxon>Caesalpinioideae</taxon>
        <taxon>Cassia clade</taxon>
        <taxon>Senna</taxon>
    </lineage>
</organism>
<evidence type="ECO:0000259" key="6">
    <source>
        <dbReference type="PROSITE" id="PS51704"/>
    </source>
</evidence>
<protein>
    <recommendedName>
        <fullName evidence="2">glycerophosphodiester phosphodiesterase</fullName>
        <ecNumber evidence="2">3.1.4.46</ecNumber>
    </recommendedName>
</protein>
<proteinExistence type="inferred from homology"/>
<evidence type="ECO:0000256" key="1">
    <source>
        <dbReference type="ARBA" id="ARBA00007277"/>
    </source>
</evidence>
<name>A0A835CDQ2_9FABA</name>
<evidence type="ECO:0000256" key="5">
    <source>
        <dbReference type="ARBA" id="ARBA00047512"/>
    </source>
</evidence>
<dbReference type="PROSITE" id="PS51704">
    <property type="entry name" value="GP_PDE"/>
    <property type="match status" value="1"/>
</dbReference>
<dbReference type="AlphaFoldDB" id="A0A835CDQ2"/>
<dbReference type="GO" id="GO:0008889">
    <property type="term" value="F:glycerophosphodiester phosphodiesterase activity"/>
    <property type="evidence" value="ECO:0007669"/>
    <property type="project" value="UniProtKB-EC"/>
</dbReference>
<dbReference type="OrthoDB" id="1058301at2759"/>
<evidence type="ECO:0000256" key="4">
    <source>
        <dbReference type="ARBA" id="ARBA00022801"/>
    </source>
</evidence>
<comment type="caution">
    <text evidence="7">The sequence shown here is derived from an EMBL/GenBank/DDBJ whole genome shotgun (WGS) entry which is preliminary data.</text>
</comment>
<dbReference type="InterPro" id="IPR030395">
    <property type="entry name" value="GP_PDE_dom"/>
</dbReference>
<sequence>MGMNMSQQHHQYSSDPTTTTKLLKFKENSLLAFNAASHFPIHFLEFDVQVTTDDCPVIFHDIFILTQDKGAIIESRVTDLTSNEFLSFGPQKEHGKVVKPLLRKTKDGTIFPWVVENDDALCTLQDVFHNIKPSIGFNIELKFDDQVLYGQEKLTHVVQVILKVVNEYAKDRPIIFSTFQPDAALLIRKLQGSYPVFFLTNGGCELYKDTRRNSLEEAIKLCLEGGLQGIVAQVKAILRDTKSITRIKESKLSLFTYGPLNNVPEIVYFQYLMGVEGVIVDLVQEITEAIPKYASATKVMEESIFFDGDRMFLPENLEAHGLKHQDLPFL</sequence>
<keyword evidence="3" id="KW-0319">Glycerol metabolism</keyword>
<evidence type="ECO:0000256" key="3">
    <source>
        <dbReference type="ARBA" id="ARBA00022798"/>
    </source>
</evidence>
<evidence type="ECO:0000313" key="7">
    <source>
        <dbReference type="EMBL" id="KAF7839006.1"/>
    </source>
</evidence>
<dbReference type="Pfam" id="PF03009">
    <property type="entry name" value="GDPD"/>
    <property type="match status" value="1"/>
</dbReference>
<comment type="catalytic activity">
    <reaction evidence="5">
        <text>a sn-glycero-3-phosphodiester + H2O = an alcohol + sn-glycerol 3-phosphate + H(+)</text>
        <dbReference type="Rhea" id="RHEA:12969"/>
        <dbReference type="ChEBI" id="CHEBI:15377"/>
        <dbReference type="ChEBI" id="CHEBI:15378"/>
        <dbReference type="ChEBI" id="CHEBI:30879"/>
        <dbReference type="ChEBI" id="CHEBI:57597"/>
        <dbReference type="ChEBI" id="CHEBI:83408"/>
        <dbReference type="EC" id="3.1.4.46"/>
    </reaction>
</comment>
<dbReference type="SUPFAM" id="SSF51695">
    <property type="entry name" value="PLC-like phosphodiesterases"/>
    <property type="match status" value="1"/>
</dbReference>
<feature type="domain" description="GP-PDE" evidence="6">
    <location>
        <begin position="11"/>
        <end position="290"/>
    </location>
</feature>
<gene>
    <name evidence="7" type="ORF">G2W53_007488</name>
</gene>
<dbReference type="PANTHER" id="PTHR22958">
    <property type="entry name" value="GLYCEROPHOSPHORYL DIESTER PHOSPHODIESTERASE"/>
    <property type="match status" value="1"/>
</dbReference>
<keyword evidence="8" id="KW-1185">Reference proteome</keyword>
<dbReference type="EMBL" id="JAAIUW010000003">
    <property type="protein sequence ID" value="KAF7839006.1"/>
    <property type="molecule type" value="Genomic_DNA"/>
</dbReference>
<dbReference type="Gene3D" id="3.20.20.190">
    <property type="entry name" value="Phosphatidylinositol (PI) phosphodiesterase"/>
    <property type="match status" value="1"/>
</dbReference>
<evidence type="ECO:0000313" key="8">
    <source>
        <dbReference type="Proteomes" id="UP000634136"/>
    </source>
</evidence>